<keyword evidence="1" id="KW-0175">Coiled coil</keyword>
<dbReference type="EMBL" id="JBHYPX010000033">
    <property type="protein sequence ID" value="MFE1353789.1"/>
    <property type="molecule type" value="Genomic_DNA"/>
</dbReference>
<comment type="caution">
    <text evidence="2">The sequence shown here is derived from an EMBL/GenBank/DDBJ whole genome shotgun (WGS) entry which is preliminary data.</text>
</comment>
<protein>
    <submittedName>
        <fullName evidence="2">Uncharacterized protein</fullName>
    </submittedName>
</protein>
<feature type="coiled-coil region" evidence="1">
    <location>
        <begin position="37"/>
        <end position="64"/>
    </location>
</feature>
<accession>A0ABW6GM07</accession>
<name>A0ABW6GM07_9ACTN</name>
<evidence type="ECO:0000256" key="1">
    <source>
        <dbReference type="SAM" id="Coils"/>
    </source>
</evidence>
<evidence type="ECO:0000313" key="3">
    <source>
        <dbReference type="Proteomes" id="UP001599542"/>
    </source>
</evidence>
<dbReference type="RefSeq" id="WP_380325868.1">
    <property type="nucleotide sequence ID" value="NZ_JBHYPW010000031.1"/>
</dbReference>
<keyword evidence="3" id="KW-1185">Reference proteome</keyword>
<dbReference type="Proteomes" id="UP001599542">
    <property type="component" value="Unassembled WGS sequence"/>
</dbReference>
<organism evidence="2 3">
    <name type="scientific">Kitasatospora phosalacinea</name>
    <dbReference type="NCBI Taxonomy" id="2065"/>
    <lineage>
        <taxon>Bacteria</taxon>
        <taxon>Bacillati</taxon>
        <taxon>Actinomycetota</taxon>
        <taxon>Actinomycetes</taxon>
        <taxon>Kitasatosporales</taxon>
        <taxon>Streptomycetaceae</taxon>
        <taxon>Kitasatospora</taxon>
    </lineage>
</organism>
<proteinExistence type="predicted"/>
<gene>
    <name evidence="2" type="ORF">ACFW6T_17555</name>
</gene>
<reference evidence="2 3" key="1">
    <citation type="submission" date="2024-09" db="EMBL/GenBank/DDBJ databases">
        <title>The Natural Products Discovery Center: Release of the First 8490 Sequenced Strains for Exploring Actinobacteria Biosynthetic Diversity.</title>
        <authorList>
            <person name="Kalkreuter E."/>
            <person name="Kautsar S.A."/>
            <person name="Yang D."/>
            <person name="Bader C.D."/>
            <person name="Teijaro C.N."/>
            <person name="Fluegel L."/>
            <person name="Davis C.M."/>
            <person name="Simpson J.R."/>
            <person name="Lauterbach L."/>
            <person name="Steele A.D."/>
            <person name="Gui C."/>
            <person name="Meng S."/>
            <person name="Li G."/>
            <person name="Viehrig K."/>
            <person name="Ye F."/>
            <person name="Su P."/>
            <person name="Kiefer A.F."/>
            <person name="Nichols A."/>
            <person name="Cepeda A.J."/>
            <person name="Yan W."/>
            <person name="Fan B."/>
            <person name="Jiang Y."/>
            <person name="Adhikari A."/>
            <person name="Zheng C.-J."/>
            <person name="Schuster L."/>
            <person name="Cowan T.M."/>
            <person name="Smanski M.J."/>
            <person name="Chevrette M.G."/>
            <person name="De Carvalho L.P.S."/>
            <person name="Shen B."/>
        </authorList>
    </citation>
    <scope>NUCLEOTIDE SEQUENCE [LARGE SCALE GENOMIC DNA]</scope>
    <source>
        <strain evidence="2 3">NPDC058753</strain>
    </source>
</reference>
<sequence length="250" mass="28129">MNAWGWIVLLVLVAAAAVGWRLRRYPGGWRPAFAPEYGAARSDLDGARRALRDLERTARKELADARSAVDAAAAAHRRQVRDAEERIAYLRDPGRGGYRSELGPLSLYEHVLVVSTYEFSGDLPLHDVSVRSDHTRTASHLYLIGPDGRQHLVTYPADDTAEEHVRRFVVDVHNAIAAAKSFRLDRPAQLRQAKADLQRVVDDTSEQEDARLHLEEVTARQSGDLRIPAARQSLDAAHDRWQERTGHRPR</sequence>
<evidence type="ECO:0000313" key="2">
    <source>
        <dbReference type="EMBL" id="MFE1353789.1"/>
    </source>
</evidence>